<dbReference type="RefSeq" id="WP_265966779.1">
    <property type="nucleotide sequence ID" value="NZ_JAPEVI010000003.1"/>
</dbReference>
<dbReference type="Proteomes" id="UP001300261">
    <property type="component" value="Unassembled WGS sequence"/>
</dbReference>
<accession>A0ABT3R8T1</accession>
<organism evidence="1 2">
    <name type="scientific">Roseibium salinum</name>
    <dbReference type="NCBI Taxonomy" id="1604349"/>
    <lineage>
        <taxon>Bacteria</taxon>
        <taxon>Pseudomonadati</taxon>
        <taxon>Pseudomonadota</taxon>
        <taxon>Alphaproteobacteria</taxon>
        <taxon>Hyphomicrobiales</taxon>
        <taxon>Stappiaceae</taxon>
        <taxon>Roseibium</taxon>
    </lineage>
</organism>
<dbReference type="EMBL" id="JAPEVI010000003">
    <property type="protein sequence ID" value="MCX2725673.1"/>
    <property type="molecule type" value="Genomic_DNA"/>
</dbReference>
<comment type="caution">
    <text evidence="1">The sequence shown here is derived from an EMBL/GenBank/DDBJ whole genome shotgun (WGS) entry which is preliminary data.</text>
</comment>
<sequence>MNILANATRNHLEYEHDFVCVTDDPEGLADSITVRPLNLQQLLERGMHTGGCWPKLIAYSDEISGAYDYALFLDLDIAVVGQLAPLVDCVKKEDALFLMAKRPAFGWRFLPKWFHPDKLGNSSVVAFRPESQRHLFHDFKHPIGGNDQNYVSKFAKNSWRFPLAWCPSFKFYGHYFPICLFLNGYERALRDRSAIIIVFHGEPKMRELADVRLGFWGKPKRFSYGPVKWIKAYLEQYSSLQSVTRTATSAGAEETNVEDMAPATLP</sequence>
<keyword evidence="2" id="KW-1185">Reference proteome</keyword>
<proteinExistence type="predicted"/>
<gene>
    <name evidence="1" type="ORF">ON753_25495</name>
</gene>
<dbReference type="Gene3D" id="3.90.550.10">
    <property type="entry name" value="Spore Coat Polysaccharide Biosynthesis Protein SpsA, Chain A"/>
    <property type="match status" value="1"/>
</dbReference>
<dbReference type="InterPro" id="IPR029044">
    <property type="entry name" value="Nucleotide-diphossugar_trans"/>
</dbReference>
<reference evidence="1 2" key="1">
    <citation type="journal article" date="2016" name="Int. J. Syst. Evol. Microbiol.">
        <title>Labrenzia salina sp. nov., isolated from the rhizosphere of the halophyte Arthrocnemum macrostachyum.</title>
        <authorList>
            <person name="Camacho M."/>
            <person name="Redondo-Gomez S."/>
            <person name="Rodriguez-Llorente I."/>
            <person name="Rohde M."/>
            <person name="Sproer C."/>
            <person name="Schumann P."/>
            <person name="Klenk H.P."/>
            <person name="Montero-Calasanz M.D.C."/>
        </authorList>
    </citation>
    <scope>NUCLEOTIDE SEQUENCE [LARGE SCALE GENOMIC DNA]</scope>
    <source>
        <strain evidence="1 2">DSM 29163</strain>
    </source>
</reference>
<protein>
    <submittedName>
        <fullName evidence="1">Uncharacterized protein</fullName>
    </submittedName>
</protein>
<name>A0ABT3R8T1_9HYPH</name>
<evidence type="ECO:0000313" key="1">
    <source>
        <dbReference type="EMBL" id="MCX2725673.1"/>
    </source>
</evidence>
<evidence type="ECO:0000313" key="2">
    <source>
        <dbReference type="Proteomes" id="UP001300261"/>
    </source>
</evidence>
<dbReference type="SUPFAM" id="SSF53448">
    <property type="entry name" value="Nucleotide-diphospho-sugar transferases"/>
    <property type="match status" value="1"/>
</dbReference>